<evidence type="ECO:0000313" key="7">
    <source>
        <dbReference type="EMBL" id="ORY93506.1"/>
    </source>
</evidence>
<sequence>MSEDDGDFAPSKLGTKDHWDNFYEAEYENYNDHGDEGEIWFGHQAEQRMLQWIRTHVTDQRKSFVDIGCGNGHLLLEIGKSGYSELTGVDYSATATRLARKLSKDNEVPVEFETVDILDPTCAFVQKKRFDVVLDKGTYDAISLSADKLQARRNYLESVSSLMSPAGSFFLITSCNWTVEELKQHFAPHFRYHSQVDAPVFSFGGQKGAQTCTVAFQLL</sequence>
<organism evidence="7 8">
    <name type="scientific">Syncephalastrum racemosum</name>
    <name type="common">Filamentous fungus</name>
    <dbReference type="NCBI Taxonomy" id="13706"/>
    <lineage>
        <taxon>Eukaryota</taxon>
        <taxon>Fungi</taxon>
        <taxon>Fungi incertae sedis</taxon>
        <taxon>Mucoromycota</taxon>
        <taxon>Mucoromycotina</taxon>
        <taxon>Mucoromycetes</taxon>
        <taxon>Mucorales</taxon>
        <taxon>Syncephalastraceae</taxon>
        <taxon>Syncephalastrum</taxon>
    </lineage>
</organism>
<comment type="function">
    <text evidence="5">S-adenosyl-L-methionine-dependent protein-lysine N-methyltransferase that mono- and dimethylates elongation factor 1-alpha at 'Lys-316'. May play a role in intracellular transport.</text>
</comment>
<name>A0A1X2H523_SYNRA</name>
<evidence type="ECO:0000313" key="8">
    <source>
        <dbReference type="Proteomes" id="UP000242180"/>
    </source>
</evidence>
<comment type="similarity">
    <text evidence="5">Belongs to the class I-like SAM-binding methyltransferase superfamily. EFM4 family.</text>
</comment>
<dbReference type="GO" id="GO:0006417">
    <property type="term" value="P:regulation of translation"/>
    <property type="evidence" value="ECO:0007669"/>
    <property type="project" value="EnsemblFungi"/>
</dbReference>
<dbReference type="GO" id="GO:0016279">
    <property type="term" value="F:protein-lysine N-methyltransferase activity"/>
    <property type="evidence" value="ECO:0007669"/>
    <property type="project" value="UniProtKB-UniRule"/>
</dbReference>
<dbReference type="STRING" id="13706.A0A1X2H523"/>
<evidence type="ECO:0000256" key="5">
    <source>
        <dbReference type="HAMAP-Rule" id="MF_03188"/>
    </source>
</evidence>
<evidence type="ECO:0000256" key="2">
    <source>
        <dbReference type="ARBA" id="ARBA00022603"/>
    </source>
</evidence>
<dbReference type="OrthoDB" id="10069295at2759"/>
<dbReference type="EC" id="2.1.1.-" evidence="5"/>
<proteinExistence type="inferred from homology"/>
<dbReference type="InParanoid" id="A0A1X2H523"/>
<dbReference type="GO" id="GO:0016192">
    <property type="term" value="P:vesicle-mediated transport"/>
    <property type="evidence" value="ECO:0007669"/>
    <property type="project" value="UniProtKB-UniRule"/>
</dbReference>
<comment type="caution">
    <text evidence="7">The sequence shown here is derived from an EMBL/GenBank/DDBJ whole genome shotgun (WGS) entry which is preliminary data.</text>
</comment>
<protein>
    <recommendedName>
        <fullName evidence="5">Protein-lysine N-methyltransferase EFM4</fullName>
        <ecNumber evidence="5">2.1.1.-</ecNumber>
    </recommendedName>
    <alternativeName>
        <fullName evidence="5">Elongation factor methyltransferase 4</fullName>
    </alternativeName>
</protein>
<evidence type="ECO:0000256" key="3">
    <source>
        <dbReference type="ARBA" id="ARBA00022679"/>
    </source>
</evidence>
<dbReference type="GO" id="GO:0005737">
    <property type="term" value="C:cytoplasm"/>
    <property type="evidence" value="ECO:0007669"/>
    <property type="project" value="UniProtKB-SubCell"/>
</dbReference>
<keyword evidence="8" id="KW-1185">Reference proteome</keyword>
<keyword evidence="2 5" id="KW-0489">Methyltransferase</keyword>
<evidence type="ECO:0000259" key="6">
    <source>
        <dbReference type="Pfam" id="PF13847"/>
    </source>
</evidence>
<dbReference type="InterPro" id="IPR026635">
    <property type="entry name" value="Efm4/METTL10"/>
</dbReference>
<feature type="domain" description="Methyltransferase" evidence="6">
    <location>
        <begin position="61"/>
        <end position="192"/>
    </location>
</feature>
<keyword evidence="4 5" id="KW-0949">S-adenosyl-L-methionine</keyword>
<dbReference type="InterPro" id="IPR029063">
    <property type="entry name" value="SAM-dependent_MTases_sf"/>
</dbReference>
<keyword evidence="5" id="KW-0813">Transport</keyword>
<keyword evidence="3 5" id="KW-0808">Transferase</keyword>
<dbReference type="Pfam" id="PF13847">
    <property type="entry name" value="Methyltransf_31"/>
    <property type="match status" value="1"/>
</dbReference>
<dbReference type="HAMAP" id="MF_03188">
    <property type="entry name" value="Methyltr_EFM4"/>
    <property type="match status" value="1"/>
</dbReference>
<keyword evidence="1 5" id="KW-0963">Cytoplasm</keyword>
<dbReference type="FunCoup" id="A0A1X2H523">
    <property type="interactions" value="501"/>
</dbReference>
<accession>A0A1X2H523</accession>
<evidence type="ECO:0000256" key="1">
    <source>
        <dbReference type="ARBA" id="ARBA00022490"/>
    </source>
</evidence>
<reference evidence="7 8" key="1">
    <citation type="submission" date="2016-07" db="EMBL/GenBank/DDBJ databases">
        <title>Pervasive Adenine N6-methylation of Active Genes in Fungi.</title>
        <authorList>
            <consortium name="DOE Joint Genome Institute"/>
            <person name="Mondo S.J."/>
            <person name="Dannebaum R.O."/>
            <person name="Kuo R.C."/>
            <person name="Labutti K."/>
            <person name="Haridas S."/>
            <person name="Kuo A."/>
            <person name="Salamov A."/>
            <person name="Ahrendt S.R."/>
            <person name="Lipzen A."/>
            <person name="Sullivan W."/>
            <person name="Andreopoulos W.B."/>
            <person name="Clum A."/>
            <person name="Lindquist E."/>
            <person name="Daum C."/>
            <person name="Ramamoorthy G.K."/>
            <person name="Gryganskyi A."/>
            <person name="Culley D."/>
            <person name="Magnuson J.K."/>
            <person name="James T.Y."/>
            <person name="O'Malley M.A."/>
            <person name="Stajich J.E."/>
            <person name="Spatafora J.W."/>
            <person name="Visel A."/>
            <person name="Grigoriev I.V."/>
        </authorList>
    </citation>
    <scope>NUCLEOTIDE SEQUENCE [LARGE SCALE GENOMIC DNA]</scope>
    <source>
        <strain evidence="7 8">NRRL 2496</strain>
    </source>
</reference>
<dbReference type="GO" id="GO:0032259">
    <property type="term" value="P:methylation"/>
    <property type="evidence" value="ECO:0007669"/>
    <property type="project" value="UniProtKB-KW"/>
</dbReference>
<dbReference type="SUPFAM" id="SSF53335">
    <property type="entry name" value="S-adenosyl-L-methionine-dependent methyltransferases"/>
    <property type="match status" value="1"/>
</dbReference>
<evidence type="ECO:0000256" key="4">
    <source>
        <dbReference type="ARBA" id="ARBA00022691"/>
    </source>
</evidence>
<dbReference type="PANTHER" id="PTHR12843:SF5">
    <property type="entry name" value="EEF1A LYSINE METHYLTRANSFERASE 2"/>
    <property type="match status" value="1"/>
</dbReference>
<dbReference type="AlphaFoldDB" id="A0A1X2H523"/>
<dbReference type="PANTHER" id="PTHR12843">
    <property type="entry name" value="PROTEIN-LYSINE N-METHYLTRANSFERASE METTL10"/>
    <property type="match status" value="1"/>
</dbReference>
<gene>
    <name evidence="5" type="primary">EFM4</name>
    <name evidence="7" type="ORF">BCR43DRAFT_497050</name>
</gene>
<dbReference type="CDD" id="cd02440">
    <property type="entry name" value="AdoMet_MTases"/>
    <property type="match status" value="1"/>
</dbReference>
<dbReference type="Gene3D" id="3.40.50.150">
    <property type="entry name" value="Vaccinia Virus protein VP39"/>
    <property type="match status" value="1"/>
</dbReference>
<comment type="subcellular location">
    <subcellularLocation>
        <location evidence="5">Cytoplasm</location>
    </subcellularLocation>
</comment>
<dbReference type="InterPro" id="IPR025714">
    <property type="entry name" value="Methyltranfer_dom"/>
</dbReference>
<dbReference type="EMBL" id="MCGN01000009">
    <property type="protein sequence ID" value="ORY93506.1"/>
    <property type="molecule type" value="Genomic_DNA"/>
</dbReference>
<dbReference type="Proteomes" id="UP000242180">
    <property type="component" value="Unassembled WGS sequence"/>
</dbReference>
<dbReference type="OMA" id="PTPSFQF"/>